<feature type="transmembrane region" description="Helical" evidence="10">
    <location>
        <begin position="109"/>
        <end position="135"/>
    </location>
</feature>
<feature type="transmembrane region" description="Helical" evidence="10">
    <location>
        <begin position="34"/>
        <end position="66"/>
    </location>
</feature>
<evidence type="ECO:0000259" key="11">
    <source>
        <dbReference type="Pfam" id="PF00999"/>
    </source>
</evidence>
<feature type="transmembrane region" description="Helical" evidence="10">
    <location>
        <begin position="350"/>
        <end position="376"/>
    </location>
</feature>
<evidence type="ECO:0000256" key="10">
    <source>
        <dbReference type="RuleBase" id="RU366002"/>
    </source>
</evidence>
<feature type="transmembrane region" description="Helical" evidence="10">
    <location>
        <begin position="216"/>
        <end position="234"/>
    </location>
</feature>
<dbReference type="GO" id="GO:0015386">
    <property type="term" value="F:potassium:proton antiporter activity"/>
    <property type="evidence" value="ECO:0007669"/>
    <property type="project" value="TreeGrafter"/>
</dbReference>
<dbReference type="NCBIfam" id="TIGR00831">
    <property type="entry name" value="a_cpa1"/>
    <property type="match status" value="1"/>
</dbReference>
<keyword evidence="6 10" id="KW-0915">Sodium</keyword>
<evidence type="ECO:0000256" key="8">
    <source>
        <dbReference type="ARBA" id="ARBA00023136"/>
    </source>
</evidence>
<dbReference type="OrthoDB" id="9809206at2"/>
<evidence type="ECO:0000256" key="2">
    <source>
        <dbReference type="ARBA" id="ARBA00022448"/>
    </source>
</evidence>
<evidence type="ECO:0000256" key="6">
    <source>
        <dbReference type="ARBA" id="ARBA00023053"/>
    </source>
</evidence>
<dbReference type="STRING" id="112248.SAMN05444392_11031"/>
<keyword evidence="3 10" id="KW-1003">Cell membrane</keyword>
<dbReference type="AlphaFoldDB" id="A0A1M4ZNY2"/>
<evidence type="ECO:0000256" key="3">
    <source>
        <dbReference type="ARBA" id="ARBA00022475"/>
    </source>
</evidence>
<dbReference type="InterPro" id="IPR006153">
    <property type="entry name" value="Cation/H_exchanger_TM"/>
</dbReference>
<dbReference type="PANTHER" id="PTHR10110">
    <property type="entry name" value="SODIUM/HYDROGEN EXCHANGER"/>
    <property type="match status" value="1"/>
</dbReference>
<protein>
    <submittedName>
        <fullName evidence="12">Sodium/proton antiporter, CPA1 family</fullName>
    </submittedName>
</protein>
<organism evidence="12 13">
    <name type="scientific">Seinonella peptonophila</name>
    <dbReference type="NCBI Taxonomy" id="112248"/>
    <lineage>
        <taxon>Bacteria</taxon>
        <taxon>Bacillati</taxon>
        <taxon>Bacillota</taxon>
        <taxon>Bacilli</taxon>
        <taxon>Bacillales</taxon>
        <taxon>Thermoactinomycetaceae</taxon>
        <taxon>Seinonella</taxon>
    </lineage>
</organism>
<comment type="function">
    <text evidence="10">Na(+)/H(+) antiporter that extrudes sodium in exchange for external protons.</text>
</comment>
<proteinExistence type="inferred from homology"/>
<feature type="transmembrane region" description="Helical" evidence="10">
    <location>
        <begin position="240"/>
        <end position="255"/>
    </location>
</feature>
<keyword evidence="13" id="KW-1185">Reference proteome</keyword>
<reference evidence="12 13" key="1">
    <citation type="submission" date="2016-11" db="EMBL/GenBank/DDBJ databases">
        <authorList>
            <person name="Jaros S."/>
            <person name="Januszkiewicz K."/>
            <person name="Wedrychowicz H."/>
        </authorList>
    </citation>
    <scope>NUCLEOTIDE SEQUENCE [LARGE SCALE GENOMIC DNA]</scope>
    <source>
        <strain evidence="12 13">DSM 44666</strain>
    </source>
</reference>
<evidence type="ECO:0000256" key="1">
    <source>
        <dbReference type="ARBA" id="ARBA00004651"/>
    </source>
</evidence>
<feature type="transmembrane region" description="Helical" evidence="10">
    <location>
        <begin position="78"/>
        <end position="103"/>
    </location>
</feature>
<keyword evidence="7 10" id="KW-0406">Ion transport</keyword>
<dbReference type="EMBL" id="FQVL01000010">
    <property type="protein sequence ID" value="SHF19743.1"/>
    <property type="molecule type" value="Genomic_DNA"/>
</dbReference>
<keyword evidence="5 10" id="KW-1133">Transmembrane helix</keyword>
<keyword evidence="4 10" id="KW-0812">Transmembrane</keyword>
<feature type="transmembrane region" description="Helical" evidence="10">
    <location>
        <begin position="276"/>
        <end position="294"/>
    </location>
</feature>
<dbReference type="Pfam" id="PF00999">
    <property type="entry name" value="Na_H_Exchanger"/>
    <property type="match status" value="1"/>
</dbReference>
<feature type="transmembrane region" description="Helical" evidence="10">
    <location>
        <begin position="314"/>
        <end position="338"/>
    </location>
</feature>
<sequence>MELFLIILLLLSIIGVSSILNHWLPFVPVPIIQIILGVVIALLPLNIHVSLETELFLVLFIAPLLFHDGRNVSRRELWNLRIPILSLALGLVFLTVLVIGHLIHLIVPLISLPAAFALAAILSPTDIVAVSAISSRVNIPQKLMHLLEGEGLMNDASGLVAFKFAVSAAVTGAFSLWHASVSFIVIALGGFLGGIILAILIIRLRVFIRRLGMEDVTIHMLIQILTPFFIYIAIEQMHCSGILAVVSAGIVHAIEKDRERTPKIGLQIVSKSTWTVVLYILNGLVFVLLGLQIPHVMNEIFSNPHFNNYVVVRYILMITIALIFLRFVWISTVWWIGWKLKIKRIATPTLKSVGILTISGIRGAITLAGAFSIPLSLANGMPFPGRELIIFIAAGVILFTLILATLLLPIMAKSEDYIEKKEIEKMEKRALIRMKEAAIRTLQELTNEENHLASLRLITTYSHEMNELKYGIPARESNEIKQKKNDLRLKALEAQSHFITSLFKSKKIDRETAYLIQLSIRRLEMAVTNRFRFQTLYLGTILKRIFYKLLLFFRFKKQKRFFNNQTKTNELKKKLAKVAIQALKDEVTPENKSIVFLIIGEFNKTLTKLNDSIPQSASTKKFRLERKLQDKAFQAERDECQSLYEKGSITLELLRKLRQQINIREAYWMDELNTPAT</sequence>
<dbReference type="RefSeq" id="WP_073155913.1">
    <property type="nucleotide sequence ID" value="NZ_FQVL01000010.1"/>
</dbReference>
<keyword evidence="10" id="KW-0050">Antiport</keyword>
<evidence type="ECO:0000256" key="4">
    <source>
        <dbReference type="ARBA" id="ARBA00022692"/>
    </source>
</evidence>
<name>A0A1M4ZNY2_9BACL</name>
<feature type="transmembrane region" description="Helical" evidence="10">
    <location>
        <begin position="183"/>
        <end position="204"/>
    </location>
</feature>
<gene>
    <name evidence="12" type="ORF">SAMN05444392_11031</name>
</gene>
<keyword evidence="8 10" id="KW-0472">Membrane</keyword>
<dbReference type="GO" id="GO:0015385">
    <property type="term" value="F:sodium:proton antiporter activity"/>
    <property type="evidence" value="ECO:0007669"/>
    <property type="project" value="InterPro"/>
</dbReference>
<dbReference type="Gene3D" id="6.10.140.1330">
    <property type="match status" value="1"/>
</dbReference>
<comment type="subcellular location">
    <subcellularLocation>
        <location evidence="1 10">Cell membrane</location>
        <topology evidence="1 10">Multi-pass membrane protein</topology>
    </subcellularLocation>
</comment>
<evidence type="ECO:0000256" key="5">
    <source>
        <dbReference type="ARBA" id="ARBA00022989"/>
    </source>
</evidence>
<accession>A0A1M4ZNY2</accession>
<feature type="domain" description="Cation/H+ exchanger transmembrane" evidence="11">
    <location>
        <begin position="9"/>
        <end position="412"/>
    </location>
</feature>
<dbReference type="GO" id="GO:0098719">
    <property type="term" value="P:sodium ion import across plasma membrane"/>
    <property type="evidence" value="ECO:0007669"/>
    <property type="project" value="TreeGrafter"/>
</dbReference>
<feature type="transmembrane region" description="Helical" evidence="10">
    <location>
        <begin position="156"/>
        <end position="177"/>
    </location>
</feature>
<evidence type="ECO:0000313" key="13">
    <source>
        <dbReference type="Proteomes" id="UP000184476"/>
    </source>
</evidence>
<keyword evidence="9 10" id="KW-0739">Sodium transport</keyword>
<evidence type="ECO:0000256" key="9">
    <source>
        <dbReference type="ARBA" id="ARBA00023201"/>
    </source>
</evidence>
<keyword evidence="2 10" id="KW-0813">Transport</keyword>
<dbReference type="InterPro" id="IPR004705">
    <property type="entry name" value="Cation/H_exchanger_CPA1_bac"/>
</dbReference>
<comment type="similarity">
    <text evidence="10">Belongs to the monovalent cation:proton antiporter 1 (CPA1) transporter (TC 2.A.36) family.</text>
</comment>
<feature type="transmembrane region" description="Helical" evidence="10">
    <location>
        <begin position="388"/>
        <end position="411"/>
    </location>
</feature>
<dbReference type="Proteomes" id="UP000184476">
    <property type="component" value="Unassembled WGS sequence"/>
</dbReference>
<evidence type="ECO:0000256" key="7">
    <source>
        <dbReference type="ARBA" id="ARBA00023065"/>
    </source>
</evidence>
<dbReference type="PANTHER" id="PTHR10110:SF86">
    <property type="entry name" value="SODIUM_HYDROGEN EXCHANGER 7"/>
    <property type="match status" value="1"/>
</dbReference>
<evidence type="ECO:0000313" key="12">
    <source>
        <dbReference type="EMBL" id="SHF19743.1"/>
    </source>
</evidence>
<dbReference type="GO" id="GO:0005886">
    <property type="term" value="C:plasma membrane"/>
    <property type="evidence" value="ECO:0007669"/>
    <property type="project" value="UniProtKB-SubCell"/>
</dbReference>
<dbReference type="InterPro" id="IPR018422">
    <property type="entry name" value="Cation/H_exchanger_CPA1"/>
</dbReference>
<dbReference type="GO" id="GO:0051453">
    <property type="term" value="P:regulation of intracellular pH"/>
    <property type="evidence" value="ECO:0007669"/>
    <property type="project" value="TreeGrafter"/>
</dbReference>